<keyword evidence="5" id="KW-1185">Reference proteome</keyword>
<evidence type="ECO:0000256" key="1">
    <source>
        <dbReference type="SAM" id="Coils"/>
    </source>
</evidence>
<feature type="coiled-coil region" evidence="1">
    <location>
        <begin position="369"/>
        <end position="400"/>
    </location>
</feature>
<feature type="compositionally biased region" description="Basic and acidic residues" evidence="2">
    <location>
        <begin position="147"/>
        <end position="160"/>
    </location>
</feature>
<evidence type="ECO:0000259" key="3">
    <source>
        <dbReference type="PROSITE" id="PS50090"/>
    </source>
</evidence>
<evidence type="ECO:0000313" key="5">
    <source>
        <dbReference type="Proteomes" id="UP001327560"/>
    </source>
</evidence>
<evidence type="ECO:0000256" key="2">
    <source>
        <dbReference type="SAM" id="MobiDB-lite"/>
    </source>
</evidence>
<protein>
    <recommendedName>
        <fullName evidence="3">Myb-like domain-containing protein</fullName>
    </recommendedName>
</protein>
<dbReference type="AlphaFoldDB" id="A0AAQ3QLY0"/>
<dbReference type="Proteomes" id="UP001327560">
    <property type="component" value="Chromosome 8"/>
</dbReference>
<reference evidence="4 5" key="1">
    <citation type="submission" date="2023-10" db="EMBL/GenBank/DDBJ databases">
        <title>Chromosome-scale genome assembly provides insights into flower coloration mechanisms of Canna indica.</title>
        <authorList>
            <person name="Li C."/>
        </authorList>
    </citation>
    <scope>NUCLEOTIDE SEQUENCE [LARGE SCALE GENOMIC DNA]</scope>
    <source>
        <tissue evidence="4">Flower</tissue>
    </source>
</reference>
<evidence type="ECO:0000313" key="4">
    <source>
        <dbReference type="EMBL" id="WOL16169.1"/>
    </source>
</evidence>
<organism evidence="4 5">
    <name type="scientific">Canna indica</name>
    <name type="common">Indian-shot</name>
    <dbReference type="NCBI Taxonomy" id="4628"/>
    <lineage>
        <taxon>Eukaryota</taxon>
        <taxon>Viridiplantae</taxon>
        <taxon>Streptophyta</taxon>
        <taxon>Embryophyta</taxon>
        <taxon>Tracheophyta</taxon>
        <taxon>Spermatophyta</taxon>
        <taxon>Magnoliopsida</taxon>
        <taxon>Liliopsida</taxon>
        <taxon>Zingiberales</taxon>
        <taxon>Cannaceae</taxon>
        <taxon>Canna</taxon>
    </lineage>
</organism>
<dbReference type="Pfam" id="PF13837">
    <property type="entry name" value="Myb_DNA-bind_4"/>
    <property type="match status" value="1"/>
</dbReference>
<dbReference type="EMBL" id="CP136897">
    <property type="protein sequence ID" value="WOL16169.1"/>
    <property type="molecule type" value="Genomic_DNA"/>
</dbReference>
<gene>
    <name evidence="4" type="ORF">Cni_G24951</name>
</gene>
<proteinExistence type="predicted"/>
<feature type="domain" description="Myb-like" evidence="3">
    <location>
        <begin position="27"/>
        <end position="88"/>
    </location>
</feature>
<feature type="region of interest" description="Disordered" evidence="2">
    <location>
        <begin position="334"/>
        <end position="363"/>
    </location>
</feature>
<dbReference type="PROSITE" id="PS50090">
    <property type="entry name" value="MYB_LIKE"/>
    <property type="match status" value="1"/>
</dbReference>
<feature type="compositionally biased region" description="Acidic residues" evidence="2">
    <location>
        <begin position="137"/>
        <end position="146"/>
    </location>
</feature>
<feature type="region of interest" description="Disordered" evidence="2">
    <location>
        <begin position="1"/>
        <end position="25"/>
    </location>
</feature>
<dbReference type="InterPro" id="IPR001005">
    <property type="entry name" value="SANT/Myb"/>
</dbReference>
<dbReference type="PANTHER" id="PTHR47211:SF2">
    <property type="entry name" value="TRIHELIX TRANSCRIPTION FACTOR ASR3"/>
    <property type="match status" value="1"/>
</dbReference>
<keyword evidence="1" id="KW-0175">Coiled coil</keyword>
<accession>A0AAQ3QLY0</accession>
<name>A0AAQ3QLY0_9LILI</name>
<dbReference type="InterPro" id="IPR044822">
    <property type="entry name" value="Myb_DNA-bind_4"/>
</dbReference>
<dbReference type="Gene3D" id="1.10.10.60">
    <property type="entry name" value="Homeodomain-like"/>
    <property type="match status" value="1"/>
</dbReference>
<dbReference type="PANTHER" id="PTHR47211">
    <property type="entry name" value="TRIHELIX TRANSCRIPTION FACTOR ASR3"/>
    <property type="match status" value="1"/>
</dbReference>
<sequence>MADGSGGGEGGARGEGGDSARRHRLPRWTRQEIMVLIEGKKAAEGLGRGPRAAAMPAETKWTAVSSYCKRKGVERGPRQCRKRWSNLACDFKKIRAWEMGEGAASGESFWSMRNGRRRDRRLPGFFDEEVYHVLEGSEGEEADEEAETKGGDGSERADENGRDEEEEEENEEASVFASGRNAAEMGFFSNFKQANWSEMPLVVTPISVRRFEPLEQEFSDPGPAIMSWSKRAKLEDHWLELSSLHRGDHPCFGSTMKGKCWCFVVKVQISWYPSYRGLDMWLVKVAPYSGYVGVLSLIMEPCYLGVRQSLAPSIHLFGKLVSLMLLLTGFTSDQHQTNDSEKQSSPQGRKRRRNSPDGVGNNNFHKQLINVLERNNEMLVAQLKAQNANLELDRDQRREQTKGLLEVLNKLADALGRIAEKI</sequence>
<feature type="compositionally biased region" description="Acidic residues" evidence="2">
    <location>
        <begin position="161"/>
        <end position="172"/>
    </location>
</feature>
<feature type="region of interest" description="Disordered" evidence="2">
    <location>
        <begin position="133"/>
        <end position="176"/>
    </location>
</feature>
<feature type="compositionally biased region" description="Gly residues" evidence="2">
    <location>
        <begin position="1"/>
        <end position="14"/>
    </location>
</feature>